<dbReference type="AlphaFoldDB" id="A0A5J4QUE3"/>
<name>A0A5J4QUE3_9ZZZZ</name>
<proteinExistence type="predicted"/>
<gene>
    <name evidence="1" type="ORF">EZS27_025952</name>
</gene>
<protein>
    <submittedName>
        <fullName evidence="1">Uncharacterized protein</fullName>
    </submittedName>
</protein>
<reference evidence="1" key="1">
    <citation type="submission" date="2019-03" db="EMBL/GenBank/DDBJ databases">
        <title>Single cell metagenomics reveals metabolic interactions within the superorganism composed of flagellate Streblomastix strix and complex community of Bacteroidetes bacteria on its surface.</title>
        <authorList>
            <person name="Treitli S.C."/>
            <person name="Kolisko M."/>
            <person name="Husnik F."/>
            <person name="Keeling P."/>
            <person name="Hampl V."/>
        </authorList>
    </citation>
    <scope>NUCLEOTIDE SEQUENCE</scope>
    <source>
        <strain evidence="1">STM</strain>
    </source>
</reference>
<comment type="caution">
    <text evidence="1">The sequence shown here is derived from an EMBL/GenBank/DDBJ whole genome shotgun (WGS) entry which is preliminary data.</text>
</comment>
<sequence length="243" mass="28130">MPYRRLPNTDQARIRALKLAVEKGDRSDVYDLAISVKTLSGARNFLLKFKGAQAYYKECYENQAKGGRKHQNSVKMVRLFISHFIQVLNLAVIRSEIKKSNRELYGLPIDNSNVPDLSSEAAIAEWGKKIIMGEQKRLVEGGPPIYNPTIAKVKVHYDIFMEGYERQKNLQSITNRSLDELASMRKRADEIILDIWNQVEEKFKTVKPNALRMEKCQEYGIVYYYRTNEKIDEQWAGTGLNFE</sequence>
<organism evidence="1">
    <name type="scientific">termite gut metagenome</name>
    <dbReference type="NCBI Taxonomy" id="433724"/>
    <lineage>
        <taxon>unclassified sequences</taxon>
        <taxon>metagenomes</taxon>
        <taxon>organismal metagenomes</taxon>
    </lineage>
</organism>
<dbReference type="EMBL" id="SNRY01002508">
    <property type="protein sequence ID" value="KAA6324758.1"/>
    <property type="molecule type" value="Genomic_DNA"/>
</dbReference>
<accession>A0A5J4QUE3</accession>
<evidence type="ECO:0000313" key="1">
    <source>
        <dbReference type="EMBL" id="KAA6324758.1"/>
    </source>
</evidence>